<dbReference type="EMBL" id="CP029556">
    <property type="protein sequence ID" value="AXA83376.1"/>
    <property type="molecule type" value="Genomic_DNA"/>
</dbReference>
<dbReference type="KEGG" id="lue:DCD74_00515"/>
<keyword evidence="3 8" id="KW-0808">Transferase</keyword>
<dbReference type="PANTHER" id="PTHR43867:SF2">
    <property type="entry name" value="CELLULOSE SYNTHASE CATALYTIC SUBUNIT A [UDP-FORMING]"/>
    <property type="match status" value="1"/>
</dbReference>
<keyword evidence="9" id="KW-1185">Reference proteome</keyword>
<dbReference type="AlphaFoldDB" id="A0A344J2W6"/>
<keyword evidence="4 7" id="KW-0812">Transmembrane</keyword>
<evidence type="ECO:0000256" key="6">
    <source>
        <dbReference type="ARBA" id="ARBA00023136"/>
    </source>
</evidence>
<evidence type="ECO:0000313" key="8">
    <source>
        <dbReference type="EMBL" id="AXA83376.1"/>
    </source>
</evidence>
<sequence>MRKEFCNSALQSCNPGSTLRKSVTRVTLTGRQQASAARSWWRHRGQAMDVIGIYGQILEWSVVVIALVILVSGLDDVFIDAYYWVRQLYRKLVIRPRHPPLELAALHQPAEKPMAMMIPAWQESGVIARMVENAIATLEYGPVEIFVGTYQNDPDTIHEVDRLATRMRNVHRVTVPVDGPTCKADCLNWVIKAIFEYERSHAVQFAGVVLHDSEDVVHPLEMKLFNYLLPRKDFIQLPVLSLERPWTDLVAGTYIDDFAEWHSKDLVVRESLAGDVPCAGVSACFSRRALVAMMSDDGEMPFNTATLTEDYDIGIRMRRHGLKSVFVKFPVEHWVRRKTLFGEERRVKAKSLIATREFFPATFRQSYRQKARWQLGIAIQGWEQIGWPGSLASKYLLFRDRKGLVTSAIVVLAYLLLFNFVGLLAVAHFTGQDWRPDFMRWGQWVPVLFAINLFLMFNRVLQRVWFVSRLYGLLQGLMSIPRMIVGNFINFFASMRAIRLYICSKLFGTKIAWDKTNHVFPSPETLMLHRKSLGELLLNWRALDDTQLESALQEQARTGQHLGHIIIRQGVMSDEVLAEAIAEQQGLQRAQIAPEDVSVHGVRLPLRFSVQNKMVAYGKKTDGRTLVAVLAQPMPEVLAQLERLLPDGFELRIAKESELVGMIRGMTTPDDHVQPADKRLLGDVLIDAGYIRRNALQEAMTGYDPGHHKGLGHYLVDMKAITEDQLASALATQMQGA</sequence>
<feature type="transmembrane region" description="Helical" evidence="7">
    <location>
        <begin position="441"/>
        <end position="458"/>
    </location>
</feature>
<dbReference type="Gene3D" id="3.90.550.10">
    <property type="entry name" value="Spore Coat Polysaccharide Biosynthesis Protein SpsA, Chain A"/>
    <property type="match status" value="1"/>
</dbReference>
<dbReference type="SUPFAM" id="SSF160246">
    <property type="entry name" value="EspE N-terminal domain-like"/>
    <property type="match status" value="2"/>
</dbReference>
<accession>A0A344J2W6</accession>
<keyword evidence="6 7" id="KW-0472">Membrane</keyword>
<dbReference type="GO" id="GO:0016757">
    <property type="term" value="F:glycosyltransferase activity"/>
    <property type="evidence" value="ECO:0007669"/>
    <property type="project" value="UniProtKB-KW"/>
</dbReference>
<dbReference type="Proteomes" id="UP000251842">
    <property type="component" value="Chromosome"/>
</dbReference>
<gene>
    <name evidence="8" type="primary">nfrB</name>
    <name evidence="8" type="ORF">DCD74_00515</name>
</gene>
<evidence type="ECO:0000256" key="3">
    <source>
        <dbReference type="ARBA" id="ARBA00022679"/>
    </source>
</evidence>
<dbReference type="GO" id="GO:0016020">
    <property type="term" value="C:membrane"/>
    <property type="evidence" value="ECO:0007669"/>
    <property type="project" value="UniProtKB-SubCell"/>
</dbReference>
<dbReference type="InterPro" id="IPR029044">
    <property type="entry name" value="Nucleotide-diphossugar_trans"/>
</dbReference>
<comment type="subcellular location">
    <subcellularLocation>
        <location evidence="1">Membrane</location>
        <topology evidence="1">Multi-pass membrane protein</topology>
    </subcellularLocation>
</comment>
<organism evidence="8 9">
    <name type="scientific">Solilutibacter oculi</name>
    <dbReference type="NCBI Taxonomy" id="2698682"/>
    <lineage>
        <taxon>Bacteria</taxon>
        <taxon>Pseudomonadati</taxon>
        <taxon>Pseudomonadota</taxon>
        <taxon>Gammaproteobacteria</taxon>
        <taxon>Lysobacterales</taxon>
        <taxon>Lysobacteraceae</taxon>
        <taxon>Solilutibacter</taxon>
    </lineage>
</organism>
<evidence type="ECO:0000256" key="7">
    <source>
        <dbReference type="SAM" id="Phobius"/>
    </source>
</evidence>
<evidence type="ECO:0000256" key="4">
    <source>
        <dbReference type="ARBA" id="ARBA00022692"/>
    </source>
</evidence>
<proteinExistence type="predicted"/>
<dbReference type="Pfam" id="PF13641">
    <property type="entry name" value="Glyco_tranf_2_3"/>
    <property type="match status" value="1"/>
</dbReference>
<feature type="transmembrane region" description="Helical" evidence="7">
    <location>
        <begin position="404"/>
        <end position="429"/>
    </location>
</feature>
<keyword evidence="5 7" id="KW-1133">Transmembrane helix</keyword>
<protein>
    <submittedName>
        <fullName evidence="8">Glycosyl transferase family protein</fullName>
    </submittedName>
</protein>
<dbReference type="InterPro" id="IPR050321">
    <property type="entry name" value="Glycosyltr_2/OpgH_subfam"/>
</dbReference>
<feature type="transmembrane region" description="Helical" evidence="7">
    <location>
        <begin position="60"/>
        <end position="85"/>
    </location>
</feature>
<dbReference type="NCBIfam" id="NF011305">
    <property type="entry name" value="PRK14716.1-3"/>
    <property type="match status" value="1"/>
</dbReference>
<dbReference type="PANTHER" id="PTHR43867">
    <property type="entry name" value="CELLULOSE SYNTHASE CATALYTIC SUBUNIT A [UDP-FORMING]"/>
    <property type="match status" value="1"/>
</dbReference>
<dbReference type="InterPro" id="IPR037257">
    <property type="entry name" value="T2SS_E_N_sf"/>
</dbReference>
<dbReference type="SUPFAM" id="SSF53448">
    <property type="entry name" value="Nucleotide-diphospho-sugar transferases"/>
    <property type="match status" value="1"/>
</dbReference>
<evidence type="ECO:0000256" key="2">
    <source>
        <dbReference type="ARBA" id="ARBA00022676"/>
    </source>
</evidence>
<feature type="transmembrane region" description="Helical" evidence="7">
    <location>
        <begin position="470"/>
        <end position="493"/>
    </location>
</feature>
<evidence type="ECO:0000256" key="5">
    <source>
        <dbReference type="ARBA" id="ARBA00022989"/>
    </source>
</evidence>
<evidence type="ECO:0000256" key="1">
    <source>
        <dbReference type="ARBA" id="ARBA00004141"/>
    </source>
</evidence>
<dbReference type="OrthoDB" id="5294733at2"/>
<name>A0A344J2W6_9GAMM</name>
<reference evidence="9" key="1">
    <citation type="submission" date="2018-05" db="EMBL/GenBank/DDBJ databases">
        <title>Luteimonas pekinense sp. nov., isolated from human Meibomian gland secretions, Beijing, China.</title>
        <authorList>
            <person name="Wen T."/>
            <person name="Bai H."/>
            <person name="Lv H."/>
        </authorList>
    </citation>
    <scope>NUCLEOTIDE SEQUENCE [LARGE SCALE GENOMIC DNA]</scope>
    <source>
        <strain evidence="9">83-4</strain>
    </source>
</reference>
<evidence type="ECO:0000313" key="9">
    <source>
        <dbReference type="Proteomes" id="UP000251842"/>
    </source>
</evidence>
<keyword evidence="2" id="KW-0328">Glycosyltransferase</keyword>
<dbReference type="NCBIfam" id="NF012033">
    <property type="entry name" value="PRK15489.1"/>
    <property type="match status" value="1"/>
</dbReference>